<evidence type="ECO:0000313" key="2">
    <source>
        <dbReference type="EMBL" id="KZV41948.1"/>
    </source>
</evidence>
<feature type="region of interest" description="Disordered" evidence="1">
    <location>
        <begin position="1"/>
        <end position="21"/>
    </location>
</feature>
<evidence type="ECO:0000313" key="3">
    <source>
        <dbReference type="Proteomes" id="UP000250235"/>
    </source>
</evidence>
<evidence type="ECO:0000256" key="1">
    <source>
        <dbReference type="SAM" id="MobiDB-lite"/>
    </source>
</evidence>
<dbReference type="AlphaFoldDB" id="A0A2Z7CC89"/>
<protein>
    <submittedName>
        <fullName evidence="2">Uncharacterized protein</fullName>
    </submittedName>
</protein>
<accession>A0A2Z7CC89</accession>
<dbReference type="Proteomes" id="UP000250235">
    <property type="component" value="Unassembled WGS sequence"/>
</dbReference>
<name>A0A2Z7CC89_9LAMI</name>
<reference evidence="2 3" key="1">
    <citation type="journal article" date="2015" name="Proc. Natl. Acad. Sci. U.S.A.">
        <title>The resurrection genome of Boea hygrometrica: A blueprint for survival of dehydration.</title>
        <authorList>
            <person name="Xiao L."/>
            <person name="Yang G."/>
            <person name="Zhang L."/>
            <person name="Yang X."/>
            <person name="Zhao S."/>
            <person name="Ji Z."/>
            <person name="Zhou Q."/>
            <person name="Hu M."/>
            <person name="Wang Y."/>
            <person name="Chen M."/>
            <person name="Xu Y."/>
            <person name="Jin H."/>
            <person name="Xiao X."/>
            <person name="Hu G."/>
            <person name="Bao F."/>
            <person name="Hu Y."/>
            <person name="Wan P."/>
            <person name="Li L."/>
            <person name="Deng X."/>
            <person name="Kuang T."/>
            <person name="Xiang C."/>
            <person name="Zhu J.K."/>
            <person name="Oliver M.J."/>
            <person name="He Y."/>
        </authorList>
    </citation>
    <scope>NUCLEOTIDE SEQUENCE [LARGE SCALE GENOMIC DNA]</scope>
    <source>
        <strain evidence="3">cv. XS01</strain>
    </source>
</reference>
<sequence length="262" mass="30226">MERASLKESSATKNVKNEGWNQRKKAVEHDDYLSSRQNQQVTISRCYSFSSIKSAEANKSIRVKALQNDTVPTYLNDAAPQRYWLSSRWFQMLATGLPNDWVDQTMSYQLIQTTSFAMHPRLIEYNDVALDWMCCCLRLVVQSLVSNACDWNSHDWVDQTMSYQLIQTTSFAMHPRLIEYNAIALDWMCCCLRLVLQSLVSNACDWTSHDWLSPECMLTSSLLIPALVNAPLNNFFFDLFLQQTSQFLFQLVQLGLCLITNN</sequence>
<gene>
    <name evidence="2" type="ORF">F511_22431</name>
</gene>
<keyword evidence="3" id="KW-1185">Reference proteome</keyword>
<proteinExistence type="predicted"/>
<organism evidence="2 3">
    <name type="scientific">Dorcoceras hygrometricum</name>
    <dbReference type="NCBI Taxonomy" id="472368"/>
    <lineage>
        <taxon>Eukaryota</taxon>
        <taxon>Viridiplantae</taxon>
        <taxon>Streptophyta</taxon>
        <taxon>Embryophyta</taxon>
        <taxon>Tracheophyta</taxon>
        <taxon>Spermatophyta</taxon>
        <taxon>Magnoliopsida</taxon>
        <taxon>eudicotyledons</taxon>
        <taxon>Gunneridae</taxon>
        <taxon>Pentapetalae</taxon>
        <taxon>asterids</taxon>
        <taxon>lamiids</taxon>
        <taxon>Lamiales</taxon>
        <taxon>Gesneriaceae</taxon>
        <taxon>Didymocarpoideae</taxon>
        <taxon>Trichosporeae</taxon>
        <taxon>Loxocarpinae</taxon>
        <taxon>Dorcoceras</taxon>
    </lineage>
</organism>
<dbReference type="EMBL" id="KQ999320">
    <property type="protein sequence ID" value="KZV41948.1"/>
    <property type="molecule type" value="Genomic_DNA"/>
</dbReference>